<comment type="caution">
    <text evidence="1">The sequence shown here is derived from an EMBL/GenBank/DDBJ whole genome shotgun (WGS) entry which is preliminary data.</text>
</comment>
<organism evidence="1">
    <name type="scientific">marine sediment metagenome</name>
    <dbReference type="NCBI Taxonomy" id="412755"/>
    <lineage>
        <taxon>unclassified sequences</taxon>
        <taxon>metagenomes</taxon>
        <taxon>ecological metagenomes</taxon>
    </lineage>
</organism>
<dbReference type="EMBL" id="BARS01040190">
    <property type="protein sequence ID" value="GAG33030.1"/>
    <property type="molecule type" value="Genomic_DNA"/>
</dbReference>
<dbReference type="AlphaFoldDB" id="X0WQW1"/>
<name>X0WQW1_9ZZZZ</name>
<feature type="non-terminal residue" evidence="1">
    <location>
        <position position="134"/>
    </location>
</feature>
<proteinExistence type="predicted"/>
<sequence length="134" mass="15232">MVCMVKDKTLMGVYLSNDFNKKFRRFLALKYEDVGRGLLSSEVEQALAYWVAMHTSAQKDPLINTPNPLSRVSRPYMDVKRCLESMGFVDLAPGATIARKLLIEAIKQTRGSDPRTIKKWLQTFHESGLVKPLN</sequence>
<evidence type="ECO:0000313" key="1">
    <source>
        <dbReference type="EMBL" id="GAG33030.1"/>
    </source>
</evidence>
<accession>X0WQW1</accession>
<reference evidence="1" key="1">
    <citation type="journal article" date="2014" name="Front. Microbiol.">
        <title>High frequency of phylogenetically diverse reductive dehalogenase-homologous genes in deep subseafloor sedimentary metagenomes.</title>
        <authorList>
            <person name="Kawai M."/>
            <person name="Futagami T."/>
            <person name="Toyoda A."/>
            <person name="Takaki Y."/>
            <person name="Nishi S."/>
            <person name="Hori S."/>
            <person name="Arai W."/>
            <person name="Tsubouchi T."/>
            <person name="Morono Y."/>
            <person name="Uchiyama I."/>
            <person name="Ito T."/>
            <person name="Fujiyama A."/>
            <person name="Inagaki F."/>
            <person name="Takami H."/>
        </authorList>
    </citation>
    <scope>NUCLEOTIDE SEQUENCE</scope>
    <source>
        <strain evidence="1">Expedition CK06-06</strain>
    </source>
</reference>
<protein>
    <submittedName>
        <fullName evidence="1">Uncharacterized protein</fullName>
    </submittedName>
</protein>
<gene>
    <name evidence="1" type="ORF">S01H1_61308</name>
</gene>